<evidence type="ECO:0000313" key="2">
    <source>
        <dbReference type="EMBL" id="TKI08547.1"/>
    </source>
</evidence>
<feature type="region of interest" description="Disordered" evidence="1">
    <location>
        <begin position="233"/>
        <end position="252"/>
    </location>
</feature>
<dbReference type="SUPFAM" id="SSF51197">
    <property type="entry name" value="Clavaminate synthase-like"/>
    <property type="match status" value="1"/>
</dbReference>
<dbReference type="Gene3D" id="2.60.120.620">
    <property type="entry name" value="q2cbj1_9rhob like domain"/>
    <property type="match status" value="1"/>
</dbReference>
<reference evidence="2 3" key="1">
    <citation type="submission" date="2019-04" db="EMBL/GenBank/DDBJ databases">
        <authorList>
            <person name="Li M."/>
            <person name="Gao C."/>
        </authorList>
    </citation>
    <scope>NUCLEOTIDE SEQUENCE [LARGE SCALE GENOMIC DNA]</scope>
    <source>
        <strain evidence="2 3">BGMRC 2031</strain>
    </source>
</reference>
<accession>A0ABY2SQR5</accession>
<gene>
    <name evidence="2" type="ORF">FCN80_00345</name>
</gene>
<proteinExistence type="predicted"/>
<evidence type="ECO:0000256" key="1">
    <source>
        <dbReference type="SAM" id="MobiDB-lite"/>
    </source>
</evidence>
<dbReference type="PANTHER" id="PTHR20883">
    <property type="entry name" value="PHYTANOYL-COA DIOXYGENASE DOMAIN CONTAINING 1"/>
    <property type="match status" value="1"/>
</dbReference>
<comment type="caution">
    <text evidence="2">The sequence shown here is derived from an EMBL/GenBank/DDBJ whole genome shotgun (WGS) entry which is preliminary data.</text>
</comment>
<dbReference type="InterPro" id="IPR008775">
    <property type="entry name" value="Phytyl_CoA_dOase-like"/>
</dbReference>
<dbReference type="Pfam" id="PF05721">
    <property type="entry name" value="PhyH"/>
    <property type="match status" value="1"/>
</dbReference>
<sequence>MFDISQRDKDAFARDGAVIIRGAFSRQWLDSVAQGIAENVSQPSDHGRYTDPETNLFFQDSDNWRRIAAFRQFVFDSPAKYIAAALMGAHTLNFLHDHVLYKLPGATQRTLWHQDQPYSPVEGNDYCTIWLPVDPVDQQTALEFIAGSHRWGKWFRPQAFATGQLRDGDDEQWAIPPDIEAARADYPIISWPLEPGDCLVFHGLTLHGAAGNPSARPRRVLSTRWTGDDAVFRRRSGKMSPPEPAHNAPEDGGVLDCPAFPVVWRMPCAE</sequence>
<dbReference type="Proteomes" id="UP000305202">
    <property type="component" value="Unassembled WGS sequence"/>
</dbReference>
<dbReference type="EMBL" id="SZPQ01000001">
    <property type="protein sequence ID" value="TKI08547.1"/>
    <property type="molecule type" value="Genomic_DNA"/>
</dbReference>
<dbReference type="RefSeq" id="WP_136987838.1">
    <property type="nucleotide sequence ID" value="NZ_SZPQ01000001.1"/>
</dbReference>
<name>A0ABY2SQR5_9HYPH</name>
<evidence type="ECO:0000313" key="3">
    <source>
        <dbReference type="Proteomes" id="UP000305202"/>
    </source>
</evidence>
<dbReference type="PANTHER" id="PTHR20883:SF49">
    <property type="entry name" value="PHYTANOYL-COA DIOXYGENASE"/>
    <property type="match status" value="1"/>
</dbReference>
<keyword evidence="3" id="KW-1185">Reference proteome</keyword>
<protein>
    <submittedName>
        <fullName evidence="2">Mitomycin antibiotic biosynthesis protein</fullName>
    </submittedName>
</protein>
<organism evidence="2 3">
    <name type="scientific">Martelella alba</name>
    <dbReference type="NCBI Taxonomy" id="2590451"/>
    <lineage>
        <taxon>Bacteria</taxon>
        <taxon>Pseudomonadati</taxon>
        <taxon>Pseudomonadota</taxon>
        <taxon>Alphaproteobacteria</taxon>
        <taxon>Hyphomicrobiales</taxon>
        <taxon>Aurantimonadaceae</taxon>
        <taxon>Martelella</taxon>
    </lineage>
</organism>